<accession>A0ABX6QSK7</accession>
<dbReference type="InterPro" id="IPR015292">
    <property type="entry name" value="Tscrpt_reg_YbiH_C"/>
</dbReference>
<dbReference type="Gene3D" id="1.10.10.60">
    <property type="entry name" value="Homeodomain-like"/>
    <property type="match status" value="1"/>
</dbReference>
<reference evidence="6 7" key="1">
    <citation type="submission" date="2020-06" db="EMBL/GenBank/DDBJ databases">
        <title>Genome sequence of Rhizobium sp strain ADMK78.</title>
        <authorList>
            <person name="Rahi P."/>
        </authorList>
    </citation>
    <scope>NUCLEOTIDE SEQUENCE [LARGE SCALE GENOMIC DNA]</scope>
    <source>
        <strain evidence="6 7">ADMK78</strain>
        <plasmid evidence="6 7">pPRADMK78_01</plasmid>
    </source>
</reference>
<keyword evidence="7" id="KW-1185">Reference proteome</keyword>
<evidence type="ECO:0000313" key="6">
    <source>
        <dbReference type="EMBL" id="QLF71584.1"/>
    </source>
</evidence>
<evidence type="ECO:0000256" key="4">
    <source>
        <dbReference type="PROSITE-ProRule" id="PRU00335"/>
    </source>
</evidence>
<evidence type="ECO:0000256" key="1">
    <source>
        <dbReference type="ARBA" id="ARBA00023015"/>
    </source>
</evidence>
<dbReference type="Pfam" id="PF09209">
    <property type="entry name" value="CecR_C"/>
    <property type="match status" value="1"/>
</dbReference>
<evidence type="ECO:0000313" key="7">
    <source>
        <dbReference type="Proteomes" id="UP000308530"/>
    </source>
</evidence>
<feature type="DNA-binding region" description="H-T-H motif" evidence="4">
    <location>
        <begin position="38"/>
        <end position="57"/>
    </location>
</feature>
<dbReference type="PRINTS" id="PR00455">
    <property type="entry name" value="HTHTETR"/>
</dbReference>
<dbReference type="RefSeq" id="WP_138287432.1">
    <property type="nucleotide sequence ID" value="NZ_CP058351.1"/>
</dbReference>
<dbReference type="Pfam" id="PF00440">
    <property type="entry name" value="TetR_N"/>
    <property type="match status" value="1"/>
</dbReference>
<evidence type="ECO:0000256" key="3">
    <source>
        <dbReference type="ARBA" id="ARBA00023163"/>
    </source>
</evidence>
<dbReference type="Gene3D" id="1.10.357.10">
    <property type="entry name" value="Tetracycline Repressor, domain 2"/>
    <property type="match status" value="1"/>
</dbReference>
<keyword evidence="1" id="KW-0805">Transcription regulation</keyword>
<dbReference type="EMBL" id="CP058351">
    <property type="protein sequence ID" value="QLF71584.1"/>
    <property type="molecule type" value="Genomic_DNA"/>
</dbReference>
<keyword evidence="6" id="KW-0614">Plasmid</keyword>
<dbReference type="PANTHER" id="PTHR30055">
    <property type="entry name" value="HTH-TYPE TRANSCRIPTIONAL REGULATOR RUTR"/>
    <property type="match status" value="1"/>
</dbReference>
<dbReference type="PANTHER" id="PTHR30055:SF234">
    <property type="entry name" value="HTH-TYPE TRANSCRIPTIONAL REGULATOR BETI"/>
    <property type="match status" value="1"/>
</dbReference>
<gene>
    <name evidence="6" type="ORF">FE840_018180</name>
</gene>
<geneLocation type="plasmid" evidence="6 7">
    <name>pPRADMK78_01</name>
</geneLocation>
<organism evidence="6 7">
    <name type="scientific">Peteryoungia desertarenae</name>
    <dbReference type="NCBI Taxonomy" id="1813451"/>
    <lineage>
        <taxon>Bacteria</taxon>
        <taxon>Pseudomonadati</taxon>
        <taxon>Pseudomonadota</taxon>
        <taxon>Alphaproteobacteria</taxon>
        <taxon>Hyphomicrobiales</taxon>
        <taxon>Rhizobiaceae</taxon>
        <taxon>Peteryoungia</taxon>
    </lineage>
</organism>
<protein>
    <submittedName>
        <fullName evidence="6">CerR family C-terminal domain-containing protein</fullName>
    </submittedName>
</protein>
<evidence type="ECO:0000259" key="5">
    <source>
        <dbReference type="PROSITE" id="PS50977"/>
    </source>
</evidence>
<dbReference type="InterPro" id="IPR009057">
    <property type="entry name" value="Homeodomain-like_sf"/>
</dbReference>
<keyword evidence="2 4" id="KW-0238">DNA-binding</keyword>
<dbReference type="SUPFAM" id="SSF48498">
    <property type="entry name" value="Tetracyclin repressor-like, C-terminal domain"/>
    <property type="match status" value="1"/>
</dbReference>
<feature type="domain" description="HTH tetR-type" evidence="5">
    <location>
        <begin position="15"/>
        <end position="75"/>
    </location>
</feature>
<name>A0ABX6QSK7_9HYPH</name>
<sequence>MSTIPPSSPRRQDGAATREQLLRAACEIFAEHGFDRASGRQITARAGANVAAINYHFGGFETLYAEVLAAAHAKIVGLDELIEIEGGPGHAATKLRALIDLAVKSVTSLDETNWALRILRREFQAPSPAFHILEDREMLPKRAAARRLVAEIAGWPEDDPRVARIVLSILSPVDAVLLGDPDVMLRSYTALSEEPVAATKLAEHLFAFALGGIAAVTGKSDLLAHLPPPLEI</sequence>
<dbReference type="InterPro" id="IPR050109">
    <property type="entry name" value="HTH-type_TetR-like_transc_reg"/>
</dbReference>
<evidence type="ECO:0000256" key="2">
    <source>
        <dbReference type="ARBA" id="ARBA00023125"/>
    </source>
</evidence>
<dbReference type="SUPFAM" id="SSF46689">
    <property type="entry name" value="Homeodomain-like"/>
    <property type="match status" value="1"/>
</dbReference>
<keyword evidence="3" id="KW-0804">Transcription</keyword>
<dbReference type="InterPro" id="IPR036271">
    <property type="entry name" value="Tet_transcr_reg_TetR-rel_C_sf"/>
</dbReference>
<dbReference type="PROSITE" id="PS50977">
    <property type="entry name" value="HTH_TETR_2"/>
    <property type="match status" value="1"/>
</dbReference>
<dbReference type="Proteomes" id="UP000308530">
    <property type="component" value="Plasmid pPRADMK78_01"/>
</dbReference>
<proteinExistence type="predicted"/>
<dbReference type="InterPro" id="IPR001647">
    <property type="entry name" value="HTH_TetR"/>
</dbReference>